<dbReference type="EMBL" id="JANRMS010000272">
    <property type="protein sequence ID" value="KAJ3542865.1"/>
    <property type="molecule type" value="Genomic_DNA"/>
</dbReference>
<evidence type="ECO:0000313" key="2">
    <source>
        <dbReference type="Proteomes" id="UP001148629"/>
    </source>
</evidence>
<name>A0ACC1SMR2_9HYPO</name>
<keyword evidence="2" id="KW-1185">Reference proteome</keyword>
<accession>A0ACC1SMR2</accession>
<dbReference type="Proteomes" id="UP001148629">
    <property type="component" value="Unassembled WGS sequence"/>
</dbReference>
<sequence>MALRRSARLQNRELQEPAKDQDVEQLENKKRKAPAIDAEPDSDSRKKPKASAARKANKSSDQTPLGSSSDVLTSLPPEVLDMVLINMTTKALSRLGRSSKRYHTLVSPHLYKSVSVAARFHAQIPRLIRTLEPHLTIEQREQLQSEGTYRGQEDWCSYEVDWSSIPACAGDVRQIHVGIVEPGRKHKPLVHRYVEEAFKNMDNLEMVKTRVLTKSIARTLVASRNLQALYLDLRGHEDGAMKLLRKMKNLKHLCVNDPGFCSKTLRDDNALQTILLNSRSTLRSLAIHLSPHSITFLQNWEQQALKHGVRKDQKHSLTALESFYLSGAPFDWHFVQSLDRAVDFARLRELTLGRLSRGQIFLFDYLAQLLSLPRATTESIKLRTLSVEMSAGGRRAGQNPAEISALEHTKYHFLASFNTLQSLEIWNYDDYQDPIPVVSGLSDTLLQAILKHENLTTLRISPMGPYRDTRIPFLSITTVAALIDNLPRLQEIKLAPEEDDIDELGRVLSRGLELRRIDLSPTWSRCHSRLVGERWFDLLIAILKGFMSRDNSNSTGKFKWEDHCKLRHVLVDYRIWEVASEFNNTEEEVEELEKLESGDRKREVLYRDISETYHVGIYSRHGSDLGWFERMSKDID</sequence>
<organism evidence="1 2">
    <name type="scientific">Fusarium decemcellulare</name>
    <dbReference type="NCBI Taxonomy" id="57161"/>
    <lineage>
        <taxon>Eukaryota</taxon>
        <taxon>Fungi</taxon>
        <taxon>Dikarya</taxon>
        <taxon>Ascomycota</taxon>
        <taxon>Pezizomycotina</taxon>
        <taxon>Sordariomycetes</taxon>
        <taxon>Hypocreomycetidae</taxon>
        <taxon>Hypocreales</taxon>
        <taxon>Nectriaceae</taxon>
        <taxon>Fusarium</taxon>
        <taxon>Fusarium decemcellulare species complex</taxon>
    </lineage>
</organism>
<comment type="caution">
    <text evidence="1">The sequence shown here is derived from an EMBL/GenBank/DDBJ whole genome shotgun (WGS) entry which is preliminary data.</text>
</comment>
<protein>
    <submittedName>
        <fullName evidence="1">Uncharacterized protein</fullName>
    </submittedName>
</protein>
<reference evidence="1" key="1">
    <citation type="submission" date="2022-08" db="EMBL/GenBank/DDBJ databases">
        <title>Genome Sequence of Fusarium decemcellulare.</title>
        <authorList>
            <person name="Buettner E."/>
        </authorList>
    </citation>
    <scope>NUCLEOTIDE SEQUENCE</scope>
    <source>
        <strain evidence="1">Babe19</strain>
    </source>
</reference>
<evidence type="ECO:0000313" key="1">
    <source>
        <dbReference type="EMBL" id="KAJ3542865.1"/>
    </source>
</evidence>
<gene>
    <name evidence="1" type="ORF">NM208_g3876</name>
</gene>
<proteinExistence type="predicted"/>